<accession>A0A5B7IM29</accession>
<name>A0A5B7IM29_PORTR</name>
<sequence>MITRPGAALDTAALALISRSQSSPVLCKRKGAGSKRIFFSKHAGSSSSSISQLRGVRANSNASKPAKSQFTFGRGSREIDEK</sequence>
<evidence type="ECO:0000313" key="3">
    <source>
        <dbReference type="Proteomes" id="UP000324222"/>
    </source>
</evidence>
<dbReference type="EMBL" id="VSRR010056817">
    <property type="protein sequence ID" value="MPC81384.1"/>
    <property type="molecule type" value="Genomic_DNA"/>
</dbReference>
<proteinExistence type="predicted"/>
<evidence type="ECO:0000313" key="2">
    <source>
        <dbReference type="EMBL" id="MPC81384.1"/>
    </source>
</evidence>
<feature type="region of interest" description="Disordered" evidence="1">
    <location>
        <begin position="45"/>
        <end position="82"/>
    </location>
</feature>
<dbReference type="Proteomes" id="UP000324222">
    <property type="component" value="Unassembled WGS sequence"/>
</dbReference>
<organism evidence="2 3">
    <name type="scientific">Portunus trituberculatus</name>
    <name type="common">Swimming crab</name>
    <name type="synonym">Neptunus trituberculatus</name>
    <dbReference type="NCBI Taxonomy" id="210409"/>
    <lineage>
        <taxon>Eukaryota</taxon>
        <taxon>Metazoa</taxon>
        <taxon>Ecdysozoa</taxon>
        <taxon>Arthropoda</taxon>
        <taxon>Crustacea</taxon>
        <taxon>Multicrustacea</taxon>
        <taxon>Malacostraca</taxon>
        <taxon>Eumalacostraca</taxon>
        <taxon>Eucarida</taxon>
        <taxon>Decapoda</taxon>
        <taxon>Pleocyemata</taxon>
        <taxon>Brachyura</taxon>
        <taxon>Eubrachyura</taxon>
        <taxon>Portunoidea</taxon>
        <taxon>Portunidae</taxon>
        <taxon>Portuninae</taxon>
        <taxon>Portunus</taxon>
    </lineage>
</organism>
<reference evidence="2 3" key="1">
    <citation type="submission" date="2019-05" db="EMBL/GenBank/DDBJ databases">
        <title>Another draft genome of Portunus trituberculatus and its Hox gene families provides insights of decapod evolution.</title>
        <authorList>
            <person name="Jeong J.-H."/>
            <person name="Song I."/>
            <person name="Kim S."/>
            <person name="Choi T."/>
            <person name="Kim D."/>
            <person name="Ryu S."/>
            <person name="Kim W."/>
        </authorList>
    </citation>
    <scope>NUCLEOTIDE SEQUENCE [LARGE SCALE GENOMIC DNA]</scope>
    <source>
        <tissue evidence="2">Muscle</tissue>
    </source>
</reference>
<evidence type="ECO:0000256" key="1">
    <source>
        <dbReference type="SAM" id="MobiDB-lite"/>
    </source>
</evidence>
<keyword evidence="3" id="KW-1185">Reference proteome</keyword>
<protein>
    <submittedName>
        <fullName evidence="2">Uncharacterized protein</fullName>
    </submittedName>
</protein>
<feature type="compositionally biased region" description="Polar residues" evidence="1">
    <location>
        <begin position="58"/>
        <end position="71"/>
    </location>
</feature>
<dbReference type="AlphaFoldDB" id="A0A5B7IM29"/>
<comment type="caution">
    <text evidence="2">The sequence shown here is derived from an EMBL/GenBank/DDBJ whole genome shotgun (WGS) entry which is preliminary data.</text>
</comment>
<gene>
    <name evidence="2" type="ORF">E2C01_075998</name>
</gene>